<reference evidence="1 2" key="1">
    <citation type="submission" date="2011-01" db="EMBL/GenBank/DDBJ databases">
        <authorList>
            <person name="Muzny D."/>
            <person name="Qin X."/>
            <person name="Deng J."/>
            <person name="Jiang H."/>
            <person name="Liu Y."/>
            <person name="Qu J."/>
            <person name="Song X.-Z."/>
            <person name="Zhang L."/>
            <person name="Thornton R."/>
            <person name="Coyle M."/>
            <person name="Francisco L."/>
            <person name="Jackson L."/>
            <person name="Javaid M."/>
            <person name="Korchina V."/>
            <person name="Kovar C."/>
            <person name="Mata R."/>
            <person name="Mathew T."/>
            <person name="Ngo R."/>
            <person name="Nguyen L."/>
            <person name="Nguyen N."/>
            <person name="Okwuonu G."/>
            <person name="Ongeri F."/>
            <person name="Pham C."/>
            <person name="Simmons D."/>
            <person name="Wilczek-Boney K."/>
            <person name="Hale W."/>
            <person name="Jakkamsetti A."/>
            <person name="Pham P."/>
            <person name="Ruth R."/>
            <person name="San Lucas F."/>
            <person name="Warren J."/>
            <person name="Zhang J."/>
            <person name="Zhao Z."/>
            <person name="Zhou C."/>
            <person name="Zhu D."/>
            <person name="Lee S."/>
            <person name="Bess C."/>
            <person name="Blankenburg K."/>
            <person name="Forbes L."/>
            <person name="Fu Q."/>
            <person name="Gubbala S."/>
            <person name="Hirani K."/>
            <person name="Jayaseelan J.C."/>
            <person name="Lara F."/>
            <person name="Munidasa M."/>
            <person name="Palculict T."/>
            <person name="Patil S."/>
            <person name="Pu L.-L."/>
            <person name="Saada N."/>
            <person name="Tang L."/>
            <person name="Weissenberger G."/>
            <person name="Zhu Y."/>
            <person name="Hemphill L."/>
            <person name="Shang Y."/>
            <person name="Youmans B."/>
            <person name="Ayvaz T."/>
            <person name="Ross M."/>
            <person name="Santibanez J."/>
            <person name="Aqrawi P."/>
            <person name="Gross S."/>
            <person name="Joshi V."/>
            <person name="Fowler G."/>
            <person name="Nazareth L."/>
            <person name="Reid J."/>
            <person name="Worley K."/>
            <person name="Petrosino J."/>
            <person name="Highlander S."/>
            <person name="Gibbs R."/>
        </authorList>
    </citation>
    <scope>NUCLEOTIDE SEQUENCE [LARGE SCALE GENOMIC DNA]</scope>
    <source>
        <strain evidence="1 2">ATCC 25976</strain>
    </source>
</reference>
<dbReference type="AlphaFoldDB" id="E8KGL1"/>
<dbReference type="Proteomes" id="UP000005467">
    <property type="component" value="Unassembled WGS sequence"/>
</dbReference>
<evidence type="ECO:0000313" key="1">
    <source>
        <dbReference type="EMBL" id="EFX91949.1"/>
    </source>
</evidence>
<dbReference type="HOGENOM" id="CLU_3075910_0_0_6"/>
<organism evidence="1 2">
    <name type="scientific">Actinobacillus ureae ATCC 25976</name>
    <dbReference type="NCBI Taxonomy" id="887324"/>
    <lineage>
        <taxon>Bacteria</taxon>
        <taxon>Pseudomonadati</taxon>
        <taxon>Pseudomonadota</taxon>
        <taxon>Gammaproteobacteria</taxon>
        <taxon>Pasteurellales</taxon>
        <taxon>Pasteurellaceae</taxon>
        <taxon>Actinobacillus</taxon>
    </lineage>
</organism>
<proteinExistence type="predicted"/>
<dbReference type="EMBL" id="AEVG01000065">
    <property type="protein sequence ID" value="EFX91949.1"/>
    <property type="molecule type" value="Genomic_DNA"/>
</dbReference>
<evidence type="ECO:0000313" key="2">
    <source>
        <dbReference type="Proteomes" id="UP000005467"/>
    </source>
</evidence>
<accession>E8KGL1</accession>
<sequence>MFKVSEKKGLSFSELNPFLFANNSPNKRLNIGKTLQIRYTRYSELVRQSLVY</sequence>
<comment type="caution">
    <text evidence="1">The sequence shown here is derived from an EMBL/GenBank/DDBJ whole genome shotgun (WGS) entry which is preliminary data.</text>
</comment>
<gene>
    <name evidence="1" type="ORF">HMPREF0027_0978</name>
</gene>
<protein>
    <submittedName>
        <fullName evidence="1">Uncharacterized protein</fullName>
    </submittedName>
</protein>
<name>E8KGL1_9PAST</name>
<keyword evidence="2" id="KW-1185">Reference proteome</keyword>